<dbReference type="EMBL" id="ABOX02000006">
    <property type="protein sequence ID" value="EEF62117.1"/>
    <property type="molecule type" value="Genomic_DNA"/>
</dbReference>
<sequence>MKEESEYFAAKADLPDWFEYPPGFIVLVKQGIVHFAPWRLVNTQFALNVYPALRDRYKREIFPIAHRGGSDDVVCLEKGCGETVKIINAYTSSGHENMEEFDSFWSWFRYAIDDMIDFNS</sequence>
<dbReference type="OrthoDB" id="6058590at2"/>
<evidence type="ECO:0000313" key="1">
    <source>
        <dbReference type="EMBL" id="EEF62117.1"/>
    </source>
</evidence>
<comment type="caution">
    <text evidence="1">The sequence shown here is derived from an EMBL/GenBank/DDBJ whole genome shotgun (WGS) entry which is preliminary data.</text>
</comment>
<keyword evidence="2" id="KW-1185">Reference proteome</keyword>
<name>B9XDH1_PEDPL</name>
<dbReference type="RefSeq" id="WP_007413869.1">
    <property type="nucleotide sequence ID" value="NZ_ABOX02000006.1"/>
</dbReference>
<proteinExistence type="predicted"/>
<protein>
    <recommendedName>
        <fullName evidence="3">SMI1/KNR4 family protein</fullName>
    </recommendedName>
</protein>
<evidence type="ECO:0000313" key="2">
    <source>
        <dbReference type="Proteomes" id="UP000003688"/>
    </source>
</evidence>
<reference evidence="1 2" key="1">
    <citation type="journal article" date="2011" name="J. Bacteriol.">
        <title>Genome sequence of 'Pedosphaera parvula' Ellin514, an aerobic Verrucomicrobial isolate from pasture soil.</title>
        <authorList>
            <person name="Kant R."/>
            <person name="van Passel M.W."/>
            <person name="Sangwan P."/>
            <person name="Palva A."/>
            <person name="Lucas S."/>
            <person name="Copeland A."/>
            <person name="Lapidus A."/>
            <person name="Glavina Del Rio T."/>
            <person name="Dalin E."/>
            <person name="Tice H."/>
            <person name="Bruce D."/>
            <person name="Goodwin L."/>
            <person name="Pitluck S."/>
            <person name="Chertkov O."/>
            <person name="Larimer F.W."/>
            <person name="Land M.L."/>
            <person name="Hauser L."/>
            <person name="Brettin T.S."/>
            <person name="Detter J.C."/>
            <person name="Han S."/>
            <person name="de Vos W.M."/>
            <person name="Janssen P.H."/>
            <person name="Smidt H."/>
        </authorList>
    </citation>
    <scope>NUCLEOTIDE SEQUENCE [LARGE SCALE GENOMIC DNA]</scope>
    <source>
        <strain evidence="1 2">Ellin514</strain>
    </source>
</reference>
<evidence type="ECO:0008006" key="3">
    <source>
        <dbReference type="Google" id="ProtNLM"/>
    </source>
</evidence>
<organism evidence="1 2">
    <name type="scientific">Pedosphaera parvula (strain Ellin514)</name>
    <dbReference type="NCBI Taxonomy" id="320771"/>
    <lineage>
        <taxon>Bacteria</taxon>
        <taxon>Pseudomonadati</taxon>
        <taxon>Verrucomicrobiota</taxon>
        <taxon>Pedosphaerae</taxon>
        <taxon>Pedosphaerales</taxon>
        <taxon>Pedosphaeraceae</taxon>
        <taxon>Pedosphaera</taxon>
    </lineage>
</organism>
<dbReference type="STRING" id="320771.Cflav_PD6392"/>
<accession>B9XDH1</accession>
<gene>
    <name evidence="1" type="ORF">Cflav_PD6392</name>
</gene>
<dbReference type="AlphaFoldDB" id="B9XDH1"/>
<dbReference type="Proteomes" id="UP000003688">
    <property type="component" value="Unassembled WGS sequence"/>
</dbReference>